<protein>
    <submittedName>
        <fullName evidence="3">NF2</fullName>
    </submittedName>
</protein>
<name>A0A0N5CP35_THECL</name>
<reference evidence="1 2" key="2">
    <citation type="submission" date="2018-11" db="EMBL/GenBank/DDBJ databases">
        <authorList>
            <consortium name="Pathogen Informatics"/>
        </authorList>
    </citation>
    <scope>NUCLEOTIDE SEQUENCE [LARGE SCALE GENOMIC DNA]</scope>
</reference>
<sequence length="139" mass="16253">MNALSDCSKNYQKTATEFTRKFPMKTIRDVKEKRLAEVVKQQLSECDLKSRSNHWQILMKLLPDVKLSPSEEEECKNGLIQERIACVNLISYTCQFIKRDYKFRLVPARVIMQEARLAEDGANKCSKVIRHIKKHNLPK</sequence>
<reference evidence="3" key="1">
    <citation type="submission" date="2017-02" db="UniProtKB">
        <authorList>
            <consortium name="WormBaseParasite"/>
        </authorList>
    </citation>
    <scope>IDENTIFICATION</scope>
</reference>
<dbReference type="AlphaFoldDB" id="A0A0N5CP35"/>
<dbReference type="OMA" id="HWQILMK"/>
<dbReference type="EMBL" id="UYYF01000322">
    <property type="protein sequence ID" value="VDM97682.1"/>
    <property type="molecule type" value="Genomic_DNA"/>
</dbReference>
<gene>
    <name evidence="1" type="ORF">TCLT_LOCUS1968</name>
</gene>
<evidence type="ECO:0000313" key="2">
    <source>
        <dbReference type="Proteomes" id="UP000276776"/>
    </source>
</evidence>
<proteinExistence type="predicted"/>
<dbReference type="Proteomes" id="UP000276776">
    <property type="component" value="Unassembled WGS sequence"/>
</dbReference>
<dbReference type="WBParaSite" id="TCLT_0000196701-mRNA-1">
    <property type="protein sequence ID" value="TCLT_0000196701-mRNA-1"/>
    <property type="gene ID" value="TCLT_0000196701"/>
</dbReference>
<organism evidence="3">
    <name type="scientific">Thelazia callipaeda</name>
    <name type="common">Oriental eyeworm</name>
    <name type="synonym">Parasitic nematode</name>
    <dbReference type="NCBI Taxonomy" id="103827"/>
    <lineage>
        <taxon>Eukaryota</taxon>
        <taxon>Metazoa</taxon>
        <taxon>Ecdysozoa</taxon>
        <taxon>Nematoda</taxon>
        <taxon>Chromadorea</taxon>
        <taxon>Rhabditida</taxon>
        <taxon>Spirurina</taxon>
        <taxon>Spiruromorpha</taxon>
        <taxon>Thelazioidea</taxon>
        <taxon>Thelaziidae</taxon>
        <taxon>Thelazia</taxon>
    </lineage>
</organism>
<evidence type="ECO:0000313" key="3">
    <source>
        <dbReference type="WBParaSite" id="TCLT_0000196701-mRNA-1"/>
    </source>
</evidence>
<accession>A0A0N5CP35</accession>
<dbReference type="OrthoDB" id="5836300at2759"/>
<keyword evidence="2" id="KW-1185">Reference proteome</keyword>
<evidence type="ECO:0000313" key="1">
    <source>
        <dbReference type="EMBL" id="VDM97682.1"/>
    </source>
</evidence>